<dbReference type="RefSeq" id="WP_048838672.1">
    <property type="nucleotide sequence ID" value="NZ_BAMV01000014.1"/>
</dbReference>
<dbReference type="Pfam" id="PF00528">
    <property type="entry name" value="BPD_transp_1"/>
    <property type="match status" value="1"/>
</dbReference>
<dbReference type="CDD" id="cd06261">
    <property type="entry name" value="TM_PBP2"/>
    <property type="match status" value="1"/>
</dbReference>
<feature type="transmembrane region" description="Helical" evidence="7">
    <location>
        <begin position="127"/>
        <end position="153"/>
    </location>
</feature>
<protein>
    <submittedName>
        <fullName evidence="9">ABC transporter oligopeptide permease</fullName>
    </submittedName>
    <submittedName>
        <fullName evidence="10">ABC transporter permease</fullName>
    </submittedName>
</protein>
<dbReference type="EMBL" id="BAMV01000014">
    <property type="protein sequence ID" value="GAN60610.1"/>
    <property type="molecule type" value="Genomic_DNA"/>
</dbReference>
<keyword evidence="6 7" id="KW-0472">Membrane</keyword>
<dbReference type="InterPro" id="IPR000515">
    <property type="entry name" value="MetI-like"/>
</dbReference>
<feature type="transmembrane region" description="Helical" evidence="7">
    <location>
        <begin position="247"/>
        <end position="267"/>
    </location>
</feature>
<dbReference type="EMBL" id="BJVU01000013">
    <property type="protein sequence ID" value="GEL59778.1"/>
    <property type="molecule type" value="Genomic_DNA"/>
</dbReference>
<reference evidence="10 12" key="2">
    <citation type="submission" date="2019-07" db="EMBL/GenBank/DDBJ databases">
        <title>Whole genome shotgun sequence of Acetobacter cibinongensis NBRC 16605.</title>
        <authorList>
            <person name="Hosoyama A."/>
            <person name="Uohara A."/>
            <person name="Ohji S."/>
            <person name="Ichikawa N."/>
        </authorList>
    </citation>
    <scope>NUCLEOTIDE SEQUENCE [LARGE SCALE GENOMIC DNA]</scope>
    <source>
        <strain evidence="10 12">NBRC 16605</strain>
    </source>
</reference>
<dbReference type="Gene3D" id="1.10.3720.10">
    <property type="entry name" value="MetI-like"/>
    <property type="match status" value="1"/>
</dbReference>
<dbReference type="PANTHER" id="PTHR43386">
    <property type="entry name" value="OLIGOPEPTIDE TRANSPORT SYSTEM PERMEASE PROTEIN APPC"/>
    <property type="match status" value="1"/>
</dbReference>
<keyword evidence="4 7" id="KW-0812">Transmembrane</keyword>
<dbReference type="PROSITE" id="PS51257">
    <property type="entry name" value="PROKAR_LIPOPROTEIN"/>
    <property type="match status" value="1"/>
</dbReference>
<evidence type="ECO:0000313" key="11">
    <source>
        <dbReference type="Proteomes" id="UP000032671"/>
    </source>
</evidence>
<keyword evidence="12" id="KW-1185">Reference proteome</keyword>
<comment type="caution">
    <text evidence="9">The sequence shown here is derived from an EMBL/GenBank/DDBJ whole genome shotgun (WGS) entry which is preliminary data.</text>
</comment>
<reference evidence="9 11" key="1">
    <citation type="submission" date="2012-11" db="EMBL/GenBank/DDBJ databases">
        <title>Whole genome sequence of Acetobacter cibinongensis 4H-1.</title>
        <authorList>
            <person name="Azuma Y."/>
            <person name="Higashiura N."/>
            <person name="Hirakawa H."/>
            <person name="Matsushita K."/>
        </authorList>
    </citation>
    <scope>NUCLEOTIDE SEQUENCE [LARGE SCALE GENOMIC DNA]</scope>
    <source>
        <strain evidence="9 11">4H-1</strain>
    </source>
</reference>
<evidence type="ECO:0000259" key="8">
    <source>
        <dbReference type="PROSITE" id="PS50928"/>
    </source>
</evidence>
<dbReference type="PANTHER" id="PTHR43386:SF25">
    <property type="entry name" value="PEPTIDE ABC TRANSPORTER PERMEASE PROTEIN"/>
    <property type="match status" value="1"/>
</dbReference>
<dbReference type="Proteomes" id="UP000321891">
    <property type="component" value="Unassembled WGS sequence"/>
</dbReference>
<name>A0A0D6N4G9_9PROT</name>
<evidence type="ECO:0000313" key="12">
    <source>
        <dbReference type="Proteomes" id="UP000321891"/>
    </source>
</evidence>
<feature type="transmembrane region" description="Helical" evidence="7">
    <location>
        <begin position="84"/>
        <end position="106"/>
    </location>
</feature>
<gene>
    <name evidence="9" type="ORF">Abci_014_022</name>
    <name evidence="10" type="ORF">ACI01nite_23800</name>
</gene>
<feature type="transmembrane region" description="Helical" evidence="7">
    <location>
        <begin position="199"/>
        <end position="222"/>
    </location>
</feature>
<accession>A0A6N3SU32</accession>
<evidence type="ECO:0000256" key="4">
    <source>
        <dbReference type="ARBA" id="ARBA00022692"/>
    </source>
</evidence>
<dbReference type="STRING" id="1231339.Abci_014_022"/>
<keyword evidence="2 7" id="KW-0813">Transport</keyword>
<dbReference type="GO" id="GO:0005886">
    <property type="term" value="C:plasma membrane"/>
    <property type="evidence" value="ECO:0007669"/>
    <property type="project" value="UniProtKB-SubCell"/>
</dbReference>
<dbReference type="AlphaFoldDB" id="A0A0D6N4G9"/>
<comment type="subcellular location">
    <subcellularLocation>
        <location evidence="1 7">Cell membrane</location>
        <topology evidence="1 7">Multi-pass membrane protein</topology>
    </subcellularLocation>
</comment>
<evidence type="ECO:0000256" key="6">
    <source>
        <dbReference type="ARBA" id="ARBA00023136"/>
    </source>
</evidence>
<accession>A0A0D6N4G9</accession>
<dbReference type="GO" id="GO:0055085">
    <property type="term" value="P:transmembrane transport"/>
    <property type="evidence" value="ECO:0007669"/>
    <property type="project" value="InterPro"/>
</dbReference>
<feature type="domain" description="ABC transmembrane type-1" evidence="8">
    <location>
        <begin position="78"/>
        <end position="267"/>
    </location>
</feature>
<dbReference type="PROSITE" id="PS50928">
    <property type="entry name" value="ABC_TM1"/>
    <property type="match status" value="1"/>
</dbReference>
<sequence length="281" mass="29534">MNILKRITSDTRFPSLGLALGSACVLGVLVPGAVLWLAHLHATFGIDIHARLKPPTFAHWLGTDPLGRDTLAFSLVGAVNSYGISYLSMVLALGLGTGLGVLAAAAGQKTKIIANGVVELGIAFPPIIIAALLVTLCGAGVVQEICALAIFFIPGFVRLGQQAAANIYAQDYIAAARLSALTPWRILLRHVLPNMVPGLLVQFSVNVALAMLAETGLSYLGLGAPPPLPELGRILASYQVHIYDHPHLVAVPGVVVVLLVLGTNMVGDGLRDRFARQEHIS</sequence>
<evidence type="ECO:0000256" key="5">
    <source>
        <dbReference type="ARBA" id="ARBA00022989"/>
    </source>
</evidence>
<evidence type="ECO:0000256" key="7">
    <source>
        <dbReference type="RuleBase" id="RU363032"/>
    </source>
</evidence>
<dbReference type="Proteomes" id="UP000032671">
    <property type="component" value="Unassembled WGS sequence"/>
</dbReference>
<evidence type="ECO:0000313" key="9">
    <source>
        <dbReference type="EMBL" id="GAN60610.1"/>
    </source>
</evidence>
<organism evidence="9 11">
    <name type="scientific">Acetobacter cibinongensis</name>
    <dbReference type="NCBI Taxonomy" id="146475"/>
    <lineage>
        <taxon>Bacteria</taxon>
        <taxon>Pseudomonadati</taxon>
        <taxon>Pseudomonadota</taxon>
        <taxon>Alphaproteobacteria</taxon>
        <taxon>Acetobacterales</taxon>
        <taxon>Acetobacteraceae</taxon>
        <taxon>Acetobacter</taxon>
    </lineage>
</organism>
<evidence type="ECO:0000256" key="2">
    <source>
        <dbReference type="ARBA" id="ARBA00022448"/>
    </source>
</evidence>
<comment type="similarity">
    <text evidence="7">Belongs to the binding-protein-dependent transport system permease family.</text>
</comment>
<dbReference type="InterPro" id="IPR050366">
    <property type="entry name" value="BP-dependent_transpt_permease"/>
</dbReference>
<evidence type="ECO:0000256" key="1">
    <source>
        <dbReference type="ARBA" id="ARBA00004651"/>
    </source>
</evidence>
<evidence type="ECO:0000256" key="3">
    <source>
        <dbReference type="ARBA" id="ARBA00022475"/>
    </source>
</evidence>
<keyword evidence="3" id="KW-1003">Cell membrane</keyword>
<dbReference type="InterPro" id="IPR035906">
    <property type="entry name" value="MetI-like_sf"/>
</dbReference>
<dbReference type="SUPFAM" id="SSF161098">
    <property type="entry name" value="MetI-like"/>
    <property type="match status" value="1"/>
</dbReference>
<evidence type="ECO:0000313" key="10">
    <source>
        <dbReference type="EMBL" id="GEL59778.1"/>
    </source>
</evidence>
<keyword evidence="5 7" id="KW-1133">Transmembrane helix</keyword>
<proteinExistence type="inferred from homology"/>
<feature type="transmembrane region" description="Helical" evidence="7">
    <location>
        <begin position="16"/>
        <end position="38"/>
    </location>
</feature>